<dbReference type="NCBIfam" id="TIGR00125">
    <property type="entry name" value="cyt_tran_rel"/>
    <property type="match status" value="1"/>
</dbReference>
<keyword evidence="10" id="KW-1185">Reference proteome</keyword>
<dbReference type="InterPro" id="IPR004821">
    <property type="entry name" value="Cyt_trans-like"/>
</dbReference>
<dbReference type="PANTHER" id="PTHR43793:SF2">
    <property type="entry name" value="BIFUNCTIONAL PROTEIN HLDE"/>
    <property type="match status" value="1"/>
</dbReference>
<dbReference type="GO" id="GO:0005975">
    <property type="term" value="P:carbohydrate metabolic process"/>
    <property type="evidence" value="ECO:0007669"/>
    <property type="project" value="InterPro"/>
</dbReference>
<evidence type="ECO:0000256" key="1">
    <source>
        <dbReference type="ARBA" id="ARBA00012519"/>
    </source>
</evidence>
<accession>A0A2M9Y2T6</accession>
<name>A0A2M9Y2T6_9LEPT</name>
<dbReference type="SUPFAM" id="SSF52374">
    <property type="entry name" value="Nucleotidylyl transferase"/>
    <property type="match status" value="1"/>
</dbReference>
<evidence type="ECO:0000313" key="10">
    <source>
        <dbReference type="Proteomes" id="UP000297891"/>
    </source>
</evidence>
<dbReference type="OrthoDB" id="9802794at2"/>
<keyword evidence="6" id="KW-0119">Carbohydrate metabolism</keyword>
<dbReference type="GO" id="GO:0005524">
    <property type="term" value="F:ATP binding"/>
    <property type="evidence" value="ECO:0007669"/>
    <property type="project" value="UniProtKB-KW"/>
</dbReference>
<dbReference type="GO" id="GO:0016779">
    <property type="term" value="F:nucleotidyltransferase activity"/>
    <property type="evidence" value="ECO:0007669"/>
    <property type="project" value="UniProtKB-KW"/>
</dbReference>
<evidence type="ECO:0000256" key="7">
    <source>
        <dbReference type="ARBA" id="ARBA00047428"/>
    </source>
</evidence>
<dbReference type="PANTHER" id="PTHR43793">
    <property type="entry name" value="FAD SYNTHASE"/>
    <property type="match status" value="1"/>
</dbReference>
<dbReference type="AlphaFoldDB" id="A0A2M9Y2T6"/>
<evidence type="ECO:0000259" key="8">
    <source>
        <dbReference type="Pfam" id="PF01467"/>
    </source>
</evidence>
<dbReference type="Gene3D" id="3.40.50.620">
    <property type="entry name" value="HUPs"/>
    <property type="match status" value="1"/>
</dbReference>
<keyword evidence="3 9" id="KW-0548">Nucleotidyltransferase</keyword>
<organism evidence="9 10">
    <name type="scientific">Leptospira brenneri</name>
    <dbReference type="NCBI Taxonomy" id="2023182"/>
    <lineage>
        <taxon>Bacteria</taxon>
        <taxon>Pseudomonadati</taxon>
        <taxon>Spirochaetota</taxon>
        <taxon>Spirochaetia</taxon>
        <taxon>Leptospirales</taxon>
        <taxon>Leptospiraceae</taxon>
        <taxon>Leptospira</taxon>
    </lineage>
</organism>
<keyword evidence="4" id="KW-0547">Nucleotide-binding</keyword>
<evidence type="ECO:0000256" key="5">
    <source>
        <dbReference type="ARBA" id="ARBA00022840"/>
    </source>
</evidence>
<keyword evidence="5" id="KW-0067">ATP-binding</keyword>
<dbReference type="NCBIfam" id="TIGR02199">
    <property type="entry name" value="rfaE_dom_II"/>
    <property type="match status" value="1"/>
</dbReference>
<proteinExistence type="predicted"/>
<feature type="domain" description="Cytidyltransferase-like" evidence="8">
    <location>
        <begin position="31"/>
        <end position="129"/>
    </location>
</feature>
<evidence type="ECO:0000313" key="9">
    <source>
        <dbReference type="EMBL" id="TGK91651.1"/>
    </source>
</evidence>
<dbReference type="InterPro" id="IPR014729">
    <property type="entry name" value="Rossmann-like_a/b/a_fold"/>
</dbReference>
<comment type="catalytic activity">
    <reaction evidence="7">
        <text>D-glycero-beta-D-manno-heptose 1-phosphate + ATP + H(+) = ADP-D-glycero-beta-D-manno-heptose + diphosphate</text>
        <dbReference type="Rhea" id="RHEA:27465"/>
        <dbReference type="ChEBI" id="CHEBI:15378"/>
        <dbReference type="ChEBI" id="CHEBI:30616"/>
        <dbReference type="ChEBI" id="CHEBI:33019"/>
        <dbReference type="ChEBI" id="CHEBI:59967"/>
        <dbReference type="ChEBI" id="CHEBI:61593"/>
        <dbReference type="EC" id="2.7.7.70"/>
    </reaction>
</comment>
<dbReference type="InterPro" id="IPR050385">
    <property type="entry name" value="Archaeal_FAD_synthase"/>
</dbReference>
<dbReference type="EC" id="2.7.7.70" evidence="1"/>
<dbReference type="InterPro" id="IPR011914">
    <property type="entry name" value="RfaE_dom_II"/>
</dbReference>
<dbReference type="Pfam" id="PF01467">
    <property type="entry name" value="CTP_transf_like"/>
    <property type="match status" value="1"/>
</dbReference>
<reference evidence="9" key="1">
    <citation type="journal article" date="2019" name="PLoS Negl. Trop. Dis.">
        <title>Revisiting the worldwide diversity of Leptospira species in the environment.</title>
        <authorList>
            <person name="Vincent A.T."/>
            <person name="Schiettekatte O."/>
            <person name="Bourhy P."/>
            <person name="Veyrier F.J."/>
            <person name="Picardeau M."/>
        </authorList>
    </citation>
    <scope>NUCLEOTIDE SEQUENCE [LARGE SCALE GENOMIC DNA]</scope>
    <source>
        <strain evidence="9">201800277</strain>
    </source>
</reference>
<evidence type="ECO:0000256" key="6">
    <source>
        <dbReference type="ARBA" id="ARBA00023277"/>
    </source>
</evidence>
<evidence type="ECO:0000256" key="3">
    <source>
        <dbReference type="ARBA" id="ARBA00022695"/>
    </source>
</evidence>
<protein>
    <recommendedName>
        <fullName evidence="1">D-glycero-beta-D-manno-heptose 1-phosphate adenylyltransferase</fullName>
        <ecNumber evidence="1">2.7.7.70</ecNumber>
    </recommendedName>
</protein>
<dbReference type="Proteomes" id="UP000297891">
    <property type="component" value="Unassembled WGS sequence"/>
</dbReference>
<dbReference type="GO" id="GO:0016773">
    <property type="term" value="F:phosphotransferase activity, alcohol group as acceptor"/>
    <property type="evidence" value="ECO:0007669"/>
    <property type="project" value="InterPro"/>
</dbReference>
<evidence type="ECO:0000256" key="2">
    <source>
        <dbReference type="ARBA" id="ARBA00022679"/>
    </source>
</evidence>
<evidence type="ECO:0000256" key="4">
    <source>
        <dbReference type="ARBA" id="ARBA00022741"/>
    </source>
</evidence>
<gene>
    <name evidence="9" type="primary">rfaE2</name>
    <name evidence="9" type="ORF">EHQ30_15715</name>
</gene>
<dbReference type="RefSeq" id="WP_100790101.1">
    <property type="nucleotide sequence ID" value="NZ_NPDQ01000003.1"/>
</dbReference>
<dbReference type="EMBL" id="RQFP01000014">
    <property type="protein sequence ID" value="TGK91651.1"/>
    <property type="molecule type" value="Genomic_DNA"/>
</dbReference>
<keyword evidence="2 9" id="KW-0808">Transferase</keyword>
<sequence>MSFYENLNSKIIPFDGIEAKRKSLEGKRIVFTNGCFDILHPGHVSYLAQARDLGDLLWIGVNSDASVRRLKGESRPINSCEDRMLVLAALSSVDFVSSFGEDTPLEILKKVKPSVHSKGGDYQVETLPEYQILKEMGADIQILPFVQGKSTTKILEKAKSPS</sequence>
<comment type="caution">
    <text evidence="9">The sequence shown here is derived from an EMBL/GenBank/DDBJ whole genome shotgun (WGS) entry which is preliminary data.</text>
</comment>